<dbReference type="Proteomes" id="UP000077857">
    <property type="component" value="Unassembled WGS sequence"/>
</dbReference>
<comment type="caution">
    <text evidence="2">The sequence shown here is derived from an EMBL/GenBank/DDBJ whole genome shotgun (WGS) entry which is preliminary data.</text>
</comment>
<dbReference type="AlphaFoldDB" id="A0A177N9W7"/>
<organism evidence="2 3">
    <name type="scientific">Methylomonas koyamae</name>
    <dbReference type="NCBI Taxonomy" id="702114"/>
    <lineage>
        <taxon>Bacteria</taxon>
        <taxon>Pseudomonadati</taxon>
        <taxon>Pseudomonadota</taxon>
        <taxon>Gammaproteobacteria</taxon>
        <taxon>Methylococcales</taxon>
        <taxon>Methylococcaceae</taxon>
        <taxon>Methylomonas</taxon>
    </lineage>
</organism>
<protein>
    <submittedName>
        <fullName evidence="2">Uncharacterized protein</fullName>
    </submittedName>
</protein>
<gene>
    <name evidence="2" type="ORF">A1507_01030</name>
</gene>
<sequence length="106" mass="11816">MACFTLGQFNRLGCLARSWVALGGCYIVVFSVFLGWRLAALGFLPTDRGMRRVSELQEINYIVSLANWLANSPAPWSADVTSKKWAKLSTIQIRVCTKNRGEQADC</sequence>
<evidence type="ECO:0000256" key="1">
    <source>
        <dbReference type="SAM" id="Phobius"/>
    </source>
</evidence>
<accession>A0A177N9W7</accession>
<evidence type="ECO:0000313" key="3">
    <source>
        <dbReference type="Proteomes" id="UP000077857"/>
    </source>
</evidence>
<dbReference type="EMBL" id="LUUJ01000086">
    <property type="protein sequence ID" value="OAI14818.1"/>
    <property type="molecule type" value="Genomic_DNA"/>
</dbReference>
<keyword evidence="1" id="KW-0472">Membrane</keyword>
<keyword evidence="1" id="KW-1133">Transmembrane helix</keyword>
<reference evidence="2 3" key="1">
    <citation type="submission" date="2016-03" db="EMBL/GenBank/DDBJ databases">
        <authorList>
            <person name="Ploux O."/>
        </authorList>
    </citation>
    <scope>NUCLEOTIDE SEQUENCE [LARGE SCALE GENOMIC DNA]</scope>
    <source>
        <strain evidence="2 3">R-45378</strain>
    </source>
</reference>
<keyword evidence="1" id="KW-0812">Transmembrane</keyword>
<feature type="transmembrane region" description="Helical" evidence="1">
    <location>
        <begin position="20"/>
        <end position="44"/>
    </location>
</feature>
<evidence type="ECO:0000313" key="2">
    <source>
        <dbReference type="EMBL" id="OAI14818.1"/>
    </source>
</evidence>
<name>A0A177N9W7_9GAMM</name>
<proteinExistence type="predicted"/>